<dbReference type="PANTHER" id="PTHR41259">
    <property type="entry name" value="DOUBLE-STRAND BREAK REPAIR RAD50 ATPASE, PUTATIVE-RELATED"/>
    <property type="match status" value="1"/>
</dbReference>
<feature type="domain" description="YhaN AAA" evidence="2">
    <location>
        <begin position="1"/>
        <end position="206"/>
    </location>
</feature>
<evidence type="ECO:0000313" key="3">
    <source>
        <dbReference type="EMBL" id="GGJ40435.1"/>
    </source>
</evidence>
<gene>
    <name evidence="3" type="ORF">GCM10011320_55100</name>
</gene>
<protein>
    <recommendedName>
        <fullName evidence="2">YhaN AAA domain-containing protein</fullName>
    </recommendedName>
</protein>
<proteinExistence type="predicted"/>
<dbReference type="SUPFAM" id="SSF52540">
    <property type="entry name" value="P-loop containing nucleoside triphosphate hydrolases"/>
    <property type="match status" value="1"/>
</dbReference>
<feature type="coiled-coil region" evidence="1">
    <location>
        <begin position="820"/>
        <end position="857"/>
    </location>
</feature>
<sequence>MRFSKLHLEKYGRFENCELEFPARAADIHIISGGNEAGKSTSRSGVSDLLFGFPVRSPYNFRFDYPMLRIGAVVEEGGRVLAFRRRKAASNSLVDAADNPIAESDLLAMLRGQTRETFQLSFSLDQEALRNGGRAMVSARDNVGQALFAAGSGMVRVSDELKRLQDEAEAIWGPRAKQSRTYTRAERELEVALRAIRDGSLRPKAWKDARDALDAAKEHLDAIEKQRSQLIGERQLTDRTRRVAGNVQLRESLLRQLSEAADVVELAPAIEAAVLSSMEAANAASRAKAAAERLLVEINDRRGQQVPDPAVLAEVEAIEDLVAASGAVAKGLKDVVDLRDNRDAVSRKLDALQADAGTASGTILSAETVEGLRKLSAAHAADVAALQQIRSQQEELELRRDRLEAKLAAETDDGDPSALIIAVDAARKLGADVDDRCSALRRAVARAGTTLKTALARLSLWTGDADGLARLGVPSSEEIERAKLAWDREREAIAADDKTARRLDGEVAQLTLQIEAVGTGAGISHQQLLDSRSDRTAKWRPIRAHLCDEGALDDPAAQAAMFEGAVTSADDLADHRFALAEASARLVGLEADRAQRAKAAEQARSDKMAAAERLAVLQDAWQTRLQAIGLPDLDPVQIGTFLELRTAALGAKDDLDTAEAEADHIESRRATAIAALVHAMGEVGSPDVSEIASPLARAERARSAVEARSAQRKANRESLAQIGDDLAALGRRQETIRAKAALRSQAWDTLLTGTDLMLDIATAGARLSAFDAVRQAKEVLSGLNERIDGITQDAERFHEDVAAVSERLEADTAPDDAELVKRLRARLEKANATARVLAEQDKDRAARQKEIDEASAKHAAATEALLPVMEQVACDDPLKLPEVIARSSARREKRENLARVEEAILRDGDGKPLYDLVALVMAADLDSLTVRSEEIERQINDLNTQASNAAAANGEANRAFADLERATTAAPDAAFDAEQARAEMATQAEAYILKRTQALTLRWAIERYRERHQNPLVTRASKIFSTLTLARYSGLRVDLDEASPRLLGISEDGRNAVEVDAMSEGTTDQLFLSLRLAAIEQTVDAGIRLPFIADDLFVNFDDDRARAGFQVLADLARKTQVLFFTHHAHLADIAKSVLGDEAYSECRLS</sequence>
<comment type="caution">
    <text evidence="3">The sequence shown here is derived from an EMBL/GenBank/DDBJ whole genome shotgun (WGS) entry which is preliminary data.</text>
</comment>
<dbReference type="Gene3D" id="3.40.50.300">
    <property type="entry name" value="P-loop containing nucleotide triphosphate hydrolases"/>
    <property type="match status" value="2"/>
</dbReference>
<name>A0A917NY24_9PROT</name>
<dbReference type="InterPro" id="IPR038734">
    <property type="entry name" value="YhaN_AAA"/>
</dbReference>
<dbReference type="AlphaFoldDB" id="A0A917NY24"/>
<keyword evidence="4" id="KW-1185">Reference proteome</keyword>
<feature type="coiled-coil region" evidence="1">
    <location>
        <begin position="386"/>
        <end position="413"/>
    </location>
</feature>
<accession>A0A917NY24</accession>
<dbReference type="EMBL" id="BMKW01000019">
    <property type="protein sequence ID" value="GGJ40435.1"/>
    <property type="molecule type" value="Genomic_DNA"/>
</dbReference>
<feature type="coiled-coil region" evidence="1">
    <location>
        <begin position="206"/>
        <end position="233"/>
    </location>
</feature>
<keyword evidence="1" id="KW-0175">Coiled coil</keyword>
<dbReference type="Proteomes" id="UP000661507">
    <property type="component" value="Unassembled WGS sequence"/>
</dbReference>
<reference evidence="3" key="2">
    <citation type="submission" date="2020-09" db="EMBL/GenBank/DDBJ databases">
        <authorList>
            <person name="Sun Q."/>
            <person name="Zhou Y."/>
        </authorList>
    </citation>
    <scope>NUCLEOTIDE SEQUENCE</scope>
    <source>
        <strain evidence="3">CGMCC 1.3617</strain>
    </source>
</reference>
<evidence type="ECO:0000313" key="4">
    <source>
        <dbReference type="Proteomes" id="UP000661507"/>
    </source>
</evidence>
<reference evidence="3" key="1">
    <citation type="journal article" date="2014" name="Int. J. Syst. Evol. Microbiol.">
        <title>Complete genome sequence of Corynebacterium casei LMG S-19264T (=DSM 44701T), isolated from a smear-ripened cheese.</title>
        <authorList>
            <consortium name="US DOE Joint Genome Institute (JGI-PGF)"/>
            <person name="Walter F."/>
            <person name="Albersmeier A."/>
            <person name="Kalinowski J."/>
            <person name="Ruckert C."/>
        </authorList>
    </citation>
    <scope>NUCLEOTIDE SEQUENCE</scope>
    <source>
        <strain evidence="3">CGMCC 1.3617</strain>
    </source>
</reference>
<organism evidence="3 4">
    <name type="scientific">Neoroseomonas lacus</name>
    <dbReference type="NCBI Taxonomy" id="287609"/>
    <lineage>
        <taxon>Bacteria</taxon>
        <taxon>Pseudomonadati</taxon>
        <taxon>Pseudomonadota</taxon>
        <taxon>Alphaproteobacteria</taxon>
        <taxon>Acetobacterales</taxon>
        <taxon>Acetobacteraceae</taxon>
        <taxon>Neoroseomonas</taxon>
    </lineage>
</organism>
<evidence type="ECO:0000256" key="1">
    <source>
        <dbReference type="SAM" id="Coils"/>
    </source>
</evidence>
<feature type="coiled-coil region" evidence="1">
    <location>
        <begin position="925"/>
        <end position="952"/>
    </location>
</feature>
<dbReference type="PANTHER" id="PTHR41259:SF1">
    <property type="entry name" value="DOUBLE-STRAND BREAK REPAIR RAD50 ATPASE, PUTATIVE-RELATED"/>
    <property type="match status" value="1"/>
</dbReference>
<dbReference type="InterPro" id="IPR027417">
    <property type="entry name" value="P-loop_NTPase"/>
</dbReference>
<dbReference type="Pfam" id="PF13514">
    <property type="entry name" value="AAA_27"/>
    <property type="match status" value="1"/>
</dbReference>
<evidence type="ECO:0000259" key="2">
    <source>
        <dbReference type="Pfam" id="PF13514"/>
    </source>
</evidence>
<dbReference type="RefSeq" id="WP_188972942.1">
    <property type="nucleotide sequence ID" value="NZ_BMKW01000019.1"/>
</dbReference>